<name>A0A151GGT9_DRECN</name>
<dbReference type="GeneID" id="63715959"/>
<proteinExistence type="predicted"/>
<evidence type="ECO:0000313" key="3">
    <source>
        <dbReference type="Proteomes" id="UP000076580"/>
    </source>
</evidence>
<evidence type="ECO:0000256" key="1">
    <source>
        <dbReference type="SAM" id="MobiDB-lite"/>
    </source>
</evidence>
<sequence>MTATGPPTTDKRTQSEDERSGLGSRAAESFLRGSSRRCLGARGTDAMDDDATTGTWAAHDDGRNANAESPARARR</sequence>
<accession>A0A151GGT9</accession>
<keyword evidence="3" id="KW-1185">Reference proteome</keyword>
<dbReference type="EMBL" id="LAYC01000002">
    <property type="protein sequence ID" value="KYK56318.1"/>
    <property type="molecule type" value="Genomic_DNA"/>
</dbReference>
<feature type="compositionally biased region" description="Basic and acidic residues" evidence="1">
    <location>
        <begin position="9"/>
        <end position="20"/>
    </location>
</feature>
<reference evidence="2 3" key="1">
    <citation type="journal article" date="2016" name="Sci. Rep.">
        <title>Insights into Adaptations to a Near-Obligate Nematode Endoparasitic Lifestyle from the Finished Genome of Drechmeria coniospora.</title>
        <authorList>
            <person name="Zhang L."/>
            <person name="Zhou Z."/>
            <person name="Guo Q."/>
            <person name="Fokkens L."/>
            <person name="Miskei M."/>
            <person name="Pocsi I."/>
            <person name="Zhang W."/>
            <person name="Chen M."/>
            <person name="Wang L."/>
            <person name="Sun Y."/>
            <person name="Donzelli B.G."/>
            <person name="Gibson D.M."/>
            <person name="Nelson D.R."/>
            <person name="Luo J.G."/>
            <person name="Rep M."/>
            <person name="Liu H."/>
            <person name="Yang S."/>
            <person name="Wang J."/>
            <person name="Krasnoff S.B."/>
            <person name="Xu Y."/>
            <person name="Molnar I."/>
            <person name="Lin M."/>
        </authorList>
    </citation>
    <scope>NUCLEOTIDE SEQUENCE [LARGE SCALE GENOMIC DNA]</scope>
    <source>
        <strain evidence="2 3">ARSEF 6962</strain>
    </source>
</reference>
<comment type="caution">
    <text evidence="2">The sequence shown here is derived from an EMBL/GenBank/DDBJ whole genome shotgun (WGS) entry which is preliminary data.</text>
</comment>
<protein>
    <submittedName>
        <fullName evidence="2">Uncharacterized protein</fullName>
    </submittedName>
</protein>
<dbReference type="AlphaFoldDB" id="A0A151GGT9"/>
<evidence type="ECO:0000313" key="2">
    <source>
        <dbReference type="EMBL" id="KYK56318.1"/>
    </source>
</evidence>
<dbReference type="Proteomes" id="UP000076580">
    <property type="component" value="Chromosome 02"/>
</dbReference>
<dbReference type="RefSeq" id="XP_040655670.1">
    <property type="nucleotide sequence ID" value="XM_040800637.1"/>
</dbReference>
<dbReference type="InParanoid" id="A0A151GGT9"/>
<gene>
    <name evidence="2" type="ORF">DCS_03316</name>
</gene>
<organism evidence="2 3">
    <name type="scientific">Drechmeria coniospora</name>
    <name type="common">Nematophagous fungus</name>
    <name type="synonym">Meria coniospora</name>
    <dbReference type="NCBI Taxonomy" id="98403"/>
    <lineage>
        <taxon>Eukaryota</taxon>
        <taxon>Fungi</taxon>
        <taxon>Dikarya</taxon>
        <taxon>Ascomycota</taxon>
        <taxon>Pezizomycotina</taxon>
        <taxon>Sordariomycetes</taxon>
        <taxon>Hypocreomycetidae</taxon>
        <taxon>Hypocreales</taxon>
        <taxon>Ophiocordycipitaceae</taxon>
        <taxon>Drechmeria</taxon>
    </lineage>
</organism>
<feature type="region of interest" description="Disordered" evidence="1">
    <location>
        <begin position="1"/>
        <end position="75"/>
    </location>
</feature>